<evidence type="ECO:0000256" key="8">
    <source>
        <dbReference type="ARBA" id="ARBA00023136"/>
    </source>
</evidence>
<keyword evidence="18" id="KW-1185">Reference proteome</keyword>
<evidence type="ECO:0000256" key="10">
    <source>
        <dbReference type="ARBA" id="ARBA00023277"/>
    </source>
</evidence>
<dbReference type="InterPro" id="IPR017853">
    <property type="entry name" value="GH"/>
</dbReference>
<keyword evidence="11" id="KW-0961">Cell wall biogenesis/degradation</keyword>
<dbReference type="InterPro" id="IPR050732">
    <property type="entry name" value="Beta-glucan_modifiers"/>
</dbReference>
<dbReference type="GO" id="GO:0005886">
    <property type="term" value="C:plasma membrane"/>
    <property type="evidence" value="ECO:0007669"/>
    <property type="project" value="UniProtKB-SubCell"/>
</dbReference>
<dbReference type="InterPro" id="IPR000490">
    <property type="entry name" value="Glyco_hydro_17"/>
</dbReference>
<evidence type="ECO:0000256" key="7">
    <source>
        <dbReference type="ARBA" id="ARBA00022801"/>
    </source>
</evidence>
<dbReference type="SUPFAM" id="SSF51445">
    <property type="entry name" value="(Trans)glycosidases"/>
    <property type="match status" value="1"/>
</dbReference>
<keyword evidence="12" id="KW-0624">Polysaccharide degradation</keyword>
<evidence type="ECO:0000313" key="17">
    <source>
        <dbReference type="EMBL" id="KGE86399.1"/>
    </source>
</evidence>
<name>A0A098S226_9BACT</name>
<keyword evidence="6 16" id="KW-0732">Signal</keyword>
<dbReference type="GO" id="GO:0000272">
    <property type="term" value="P:polysaccharide catabolic process"/>
    <property type="evidence" value="ECO:0007669"/>
    <property type="project" value="UniProtKB-KW"/>
</dbReference>
<evidence type="ECO:0000256" key="6">
    <source>
        <dbReference type="ARBA" id="ARBA00022729"/>
    </source>
</evidence>
<comment type="caution">
    <text evidence="17">The sequence shown here is derived from an EMBL/GenBank/DDBJ whole genome shotgun (WGS) entry which is preliminary data.</text>
</comment>
<dbReference type="AlphaFoldDB" id="A0A098S226"/>
<proteinExistence type="predicted"/>
<evidence type="ECO:0000256" key="4">
    <source>
        <dbReference type="ARBA" id="ARBA00022512"/>
    </source>
</evidence>
<dbReference type="PANTHER" id="PTHR16631">
    <property type="entry name" value="GLUCAN 1,3-BETA-GLUCOSIDASE"/>
    <property type="match status" value="1"/>
</dbReference>
<comment type="function">
    <text evidence="13">Glucanases play a role in cell expansion during growth, in cell-cell fusion during mating, and in spore release during sporulation. This enzyme may be involved in beta-glucan degradation. Active on laminarin and lichenan.</text>
</comment>
<keyword evidence="5" id="KW-0964">Secreted</keyword>
<evidence type="ECO:0000256" key="1">
    <source>
        <dbReference type="ARBA" id="ARBA00004191"/>
    </source>
</evidence>
<evidence type="ECO:0000256" key="2">
    <source>
        <dbReference type="ARBA" id="ARBA00004236"/>
    </source>
</evidence>
<evidence type="ECO:0000256" key="9">
    <source>
        <dbReference type="ARBA" id="ARBA00023180"/>
    </source>
</evidence>
<protein>
    <recommendedName>
        <fullName evidence="15">Endo-1,3-beta-glucanase btgC</fullName>
    </recommendedName>
    <alternativeName>
        <fullName evidence="14">Laminarinase btgC</fullName>
    </alternativeName>
</protein>
<evidence type="ECO:0000256" key="16">
    <source>
        <dbReference type="SAM" id="SignalP"/>
    </source>
</evidence>
<dbReference type="PANTHER" id="PTHR16631:SF17">
    <property type="entry name" value="GLUCAN ENDO-1,3-BETA-GLUCOSIDASE BTGC"/>
    <property type="match status" value="1"/>
</dbReference>
<sequence>MLSILLGVAVVIFLAIGCSPSAEKATVTPTEKPNEVTAADILGDPAYRAISYGGYRANSREGQPTVAQLKEDMLLLQAMGIKLLRTYNTHLAQASNLLVAIRELKSEDPGFEMYVMLGAWINCKGAFTANPDHSAEDAEANAAEIGRAVEMAKAYPDIVKVIAVGNEAMVKWAASYFVQPGVILKWVNHLKGLKANGELPESLWITSSDNFASWGGGGAEYHVEDLEQLLRAVDFVSLHTYPMHDTHYNPDFWGVTEAEAELPKAEQIEAAMERALEYAQQQYAQTAAYISGLGIEKPIHIGETGWATASNSFYGPGGSKATDEYKSAIYHKRMREWTDEDGISCFYFEAFDENWKDAGNPGGSENHFGLFTIDGKAKYALWDLVDAGVFKGLGRGGQPVAKTMDGDEAALLESVEVPPLMEEAPDH</sequence>
<evidence type="ECO:0000256" key="11">
    <source>
        <dbReference type="ARBA" id="ARBA00023316"/>
    </source>
</evidence>
<feature type="signal peptide" evidence="16">
    <location>
        <begin position="1"/>
        <end position="24"/>
    </location>
</feature>
<dbReference type="GO" id="GO:0071555">
    <property type="term" value="P:cell wall organization"/>
    <property type="evidence" value="ECO:0007669"/>
    <property type="project" value="UniProtKB-KW"/>
</dbReference>
<accession>A0A098S226</accession>
<keyword evidence="9" id="KW-0325">Glycoprotein</keyword>
<keyword evidence="3" id="KW-1003">Cell membrane</keyword>
<keyword evidence="7 17" id="KW-0378">Hydrolase</keyword>
<evidence type="ECO:0000256" key="3">
    <source>
        <dbReference type="ARBA" id="ARBA00022475"/>
    </source>
</evidence>
<dbReference type="EMBL" id="JPOS01000079">
    <property type="protein sequence ID" value="KGE86399.1"/>
    <property type="molecule type" value="Genomic_DNA"/>
</dbReference>
<evidence type="ECO:0000256" key="5">
    <source>
        <dbReference type="ARBA" id="ARBA00022525"/>
    </source>
</evidence>
<organism evidence="17 18">
    <name type="scientific">Phaeodactylibacter xiamenensis</name>
    <dbReference type="NCBI Taxonomy" id="1524460"/>
    <lineage>
        <taxon>Bacteria</taxon>
        <taxon>Pseudomonadati</taxon>
        <taxon>Bacteroidota</taxon>
        <taxon>Saprospiria</taxon>
        <taxon>Saprospirales</taxon>
        <taxon>Haliscomenobacteraceae</taxon>
        <taxon>Phaeodactylibacter</taxon>
    </lineage>
</organism>
<dbReference type="Gene3D" id="3.20.20.80">
    <property type="entry name" value="Glycosidases"/>
    <property type="match status" value="1"/>
</dbReference>
<keyword evidence="4" id="KW-0134">Cell wall</keyword>
<comment type="subcellular location">
    <subcellularLocation>
        <location evidence="2">Cell membrane</location>
    </subcellularLocation>
    <subcellularLocation>
        <location evidence="1">Secreted</location>
        <location evidence="1">Cell wall</location>
    </subcellularLocation>
</comment>
<dbReference type="Proteomes" id="UP000029736">
    <property type="component" value="Unassembled WGS sequence"/>
</dbReference>
<dbReference type="GO" id="GO:0004553">
    <property type="term" value="F:hydrolase activity, hydrolyzing O-glycosyl compounds"/>
    <property type="evidence" value="ECO:0007669"/>
    <property type="project" value="InterPro"/>
</dbReference>
<evidence type="ECO:0000313" key="18">
    <source>
        <dbReference type="Proteomes" id="UP000029736"/>
    </source>
</evidence>
<keyword evidence="10" id="KW-0119">Carbohydrate metabolism</keyword>
<evidence type="ECO:0000256" key="14">
    <source>
        <dbReference type="ARBA" id="ARBA00042373"/>
    </source>
</evidence>
<evidence type="ECO:0000256" key="15">
    <source>
        <dbReference type="ARBA" id="ARBA00043078"/>
    </source>
</evidence>
<keyword evidence="8" id="KW-0472">Membrane</keyword>
<feature type="chain" id="PRO_5001947505" description="Endo-1,3-beta-glucanase btgC" evidence="16">
    <location>
        <begin position="25"/>
        <end position="427"/>
    </location>
</feature>
<evidence type="ECO:0000256" key="13">
    <source>
        <dbReference type="ARBA" id="ARBA00037649"/>
    </source>
</evidence>
<dbReference type="STRING" id="1524460.IX84_21650"/>
<dbReference type="OrthoDB" id="9806824at2"/>
<reference evidence="17 18" key="1">
    <citation type="journal article" date="2014" name="Int. J. Syst. Evol. Microbiol.">
        <title>Phaeodactylibacter xiamenensis gen. nov., sp. nov., a member of the family Saprospiraceae isolated from the marine alga Phaeodactylum tricornutum.</title>
        <authorList>
            <person name="Chen Z.Jr."/>
            <person name="Lei X."/>
            <person name="Lai Q."/>
            <person name="Li Y."/>
            <person name="Zhang B."/>
            <person name="Zhang J."/>
            <person name="Zhang H."/>
            <person name="Yang L."/>
            <person name="Zheng W."/>
            <person name="Tian Y."/>
            <person name="Yu Z."/>
            <person name="Xu H.Jr."/>
            <person name="Zheng T."/>
        </authorList>
    </citation>
    <scope>NUCLEOTIDE SEQUENCE [LARGE SCALE GENOMIC DNA]</scope>
    <source>
        <strain evidence="17 18">KD52</strain>
    </source>
</reference>
<gene>
    <name evidence="17" type="ORF">IX84_21650</name>
</gene>
<dbReference type="Pfam" id="PF00332">
    <property type="entry name" value="Glyco_hydro_17"/>
    <property type="match status" value="1"/>
</dbReference>
<evidence type="ECO:0000256" key="12">
    <source>
        <dbReference type="ARBA" id="ARBA00023326"/>
    </source>
</evidence>